<evidence type="ECO:0000256" key="4">
    <source>
        <dbReference type="ARBA" id="ARBA00023172"/>
    </source>
</evidence>
<evidence type="ECO:0000256" key="3">
    <source>
        <dbReference type="ARBA" id="ARBA00023125"/>
    </source>
</evidence>
<dbReference type="AlphaFoldDB" id="A0A512JB07"/>
<dbReference type="PROSITE" id="PS51257">
    <property type="entry name" value="PROKAR_LIPOPROTEIN"/>
    <property type="match status" value="1"/>
</dbReference>
<organism evidence="6 8">
    <name type="scientific">Methylobacterium oxalidis</name>
    <dbReference type="NCBI Taxonomy" id="944322"/>
    <lineage>
        <taxon>Bacteria</taxon>
        <taxon>Pseudomonadati</taxon>
        <taxon>Pseudomonadota</taxon>
        <taxon>Alphaproteobacteria</taxon>
        <taxon>Hyphomicrobiales</taxon>
        <taxon>Methylobacteriaceae</taxon>
        <taxon>Methylobacterium</taxon>
    </lineage>
</organism>
<comment type="caution">
    <text evidence="6">The sequence shown here is derived from an EMBL/GenBank/DDBJ whole genome shotgun (WGS) entry which is preliminary data.</text>
</comment>
<accession>A0A512JB07</accession>
<reference evidence="7" key="1">
    <citation type="journal article" date="2014" name="Int. J. Syst. Evol. Microbiol.">
        <title>Complete genome of a new Firmicutes species belonging to the dominant human colonic microbiota ('Ruminococcus bicirculans') reveals two chromosomes and a selective capacity to utilize plant glucans.</title>
        <authorList>
            <consortium name="NISC Comparative Sequencing Program"/>
            <person name="Wegmann U."/>
            <person name="Louis P."/>
            <person name="Goesmann A."/>
            <person name="Henrissat B."/>
            <person name="Duncan S.H."/>
            <person name="Flint H.J."/>
        </authorList>
    </citation>
    <scope>NUCLEOTIDE SEQUENCE</scope>
    <source>
        <strain evidence="7">NBRC 107715</strain>
    </source>
</reference>
<comment type="similarity">
    <text evidence="1">Belongs to the 'phage' integrase family.</text>
</comment>
<dbReference type="InterPro" id="IPR010998">
    <property type="entry name" value="Integrase_recombinase_N"/>
</dbReference>
<reference evidence="6 8" key="3">
    <citation type="submission" date="2019-07" db="EMBL/GenBank/DDBJ databases">
        <title>Whole genome shotgun sequence of Methylobacterium oxalidis NBRC 107715.</title>
        <authorList>
            <person name="Hosoyama A."/>
            <person name="Uohara A."/>
            <person name="Ohji S."/>
            <person name="Ichikawa N."/>
        </authorList>
    </citation>
    <scope>NUCLEOTIDE SEQUENCE [LARGE SCALE GENOMIC DNA]</scope>
    <source>
        <strain evidence="6 8">NBRC 107715</strain>
    </source>
</reference>
<evidence type="ECO:0000313" key="9">
    <source>
        <dbReference type="Proteomes" id="UP001156856"/>
    </source>
</evidence>
<keyword evidence="3" id="KW-0238">DNA-binding</keyword>
<evidence type="ECO:0000256" key="2">
    <source>
        <dbReference type="ARBA" id="ARBA00022908"/>
    </source>
</evidence>
<evidence type="ECO:0000313" key="6">
    <source>
        <dbReference type="EMBL" id="GEP07164.1"/>
    </source>
</evidence>
<dbReference type="GO" id="GO:0006310">
    <property type="term" value="P:DNA recombination"/>
    <property type="evidence" value="ECO:0007669"/>
    <property type="project" value="UniProtKB-KW"/>
</dbReference>
<dbReference type="EMBL" id="BJZU01000138">
    <property type="protein sequence ID" value="GEP07164.1"/>
    <property type="molecule type" value="Genomic_DNA"/>
</dbReference>
<name>A0A512JB07_9HYPH</name>
<gene>
    <name evidence="7" type="ORF">GCM10007888_28040</name>
    <name evidence="6" type="ORF">MOX02_52020</name>
</gene>
<dbReference type="InterPro" id="IPR050090">
    <property type="entry name" value="Tyrosine_recombinase_XerCD"/>
</dbReference>
<feature type="domain" description="Tyr recombinase" evidence="5">
    <location>
        <begin position="324"/>
        <end position="528"/>
    </location>
</feature>
<dbReference type="PROSITE" id="PS51898">
    <property type="entry name" value="TYR_RECOMBINASE"/>
    <property type="match status" value="1"/>
</dbReference>
<dbReference type="GO" id="GO:0015074">
    <property type="term" value="P:DNA integration"/>
    <property type="evidence" value="ECO:0007669"/>
    <property type="project" value="UniProtKB-KW"/>
</dbReference>
<keyword evidence="4" id="KW-0233">DNA recombination</keyword>
<dbReference type="InterPro" id="IPR011010">
    <property type="entry name" value="DNA_brk_join_enz"/>
</dbReference>
<dbReference type="Proteomes" id="UP001156856">
    <property type="component" value="Unassembled WGS sequence"/>
</dbReference>
<evidence type="ECO:0000313" key="7">
    <source>
        <dbReference type="EMBL" id="GLS64423.1"/>
    </source>
</evidence>
<keyword evidence="9" id="KW-1185">Reference proteome</keyword>
<dbReference type="Gene3D" id="1.10.443.10">
    <property type="entry name" value="Intergrase catalytic core"/>
    <property type="match status" value="1"/>
</dbReference>
<dbReference type="PANTHER" id="PTHR30349:SF41">
    <property type="entry name" value="INTEGRASE_RECOMBINASE PROTEIN MJ0367-RELATED"/>
    <property type="match status" value="1"/>
</dbReference>
<dbReference type="SUPFAM" id="SSF56349">
    <property type="entry name" value="DNA breaking-rejoining enzymes"/>
    <property type="match status" value="1"/>
</dbReference>
<dbReference type="CDD" id="cd01189">
    <property type="entry name" value="INT_ICEBs1_C_like"/>
    <property type="match status" value="1"/>
</dbReference>
<keyword evidence="2" id="KW-0229">DNA integration</keyword>
<evidence type="ECO:0000256" key="1">
    <source>
        <dbReference type="ARBA" id="ARBA00008857"/>
    </source>
</evidence>
<dbReference type="Pfam" id="PF00589">
    <property type="entry name" value="Phage_integrase"/>
    <property type="match status" value="1"/>
</dbReference>
<reference evidence="9" key="2">
    <citation type="journal article" date="2019" name="Int. J. Syst. Evol. Microbiol.">
        <title>The Global Catalogue of Microorganisms (GCM) 10K type strain sequencing project: providing services to taxonomists for standard genome sequencing and annotation.</title>
        <authorList>
            <consortium name="The Broad Institute Genomics Platform"/>
            <consortium name="The Broad Institute Genome Sequencing Center for Infectious Disease"/>
            <person name="Wu L."/>
            <person name="Ma J."/>
        </authorList>
    </citation>
    <scope>NUCLEOTIDE SEQUENCE [LARGE SCALE GENOMIC DNA]</scope>
    <source>
        <strain evidence="9">NBRC 107715</strain>
    </source>
</reference>
<proteinExistence type="inferred from homology"/>
<dbReference type="PANTHER" id="PTHR30349">
    <property type="entry name" value="PHAGE INTEGRASE-RELATED"/>
    <property type="match status" value="1"/>
</dbReference>
<dbReference type="Gene3D" id="1.10.150.130">
    <property type="match status" value="1"/>
</dbReference>
<evidence type="ECO:0000313" key="8">
    <source>
        <dbReference type="Proteomes" id="UP000321960"/>
    </source>
</evidence>
<dbReference type="OrthoDB" id="9785687at2"/>
<evidence type="ECO:0000259" key="5">
    <source>
        <dbReference type="PROSITE" id="PS51898"/>
    </source>
</evidence>
<sequence>MARIALLRGAQSLPLSPFLLLSVLSCVLPNTDLPLDEHWTEFLNLQPAVFRSVLKYSRLYSHELRRGSRHSWLQAWLQASLASNLGALPRRSRINRAPRRIIVRYATACFPFQMSRGVRVVSQNTFNVSLTKRDRKRKLRSGDIVVNSRWVLNYKDPKTGQRVQLFFERQKEAIAKRNEIQAAVEARVYVPRREVITVSEAVALWLESRRGDVKGRTLHGYEQGARYIIGPLLVSATAAQRRAFTETGLVPQGASLKPMLGEIRIDRLGTGEIRAWHKLLVQEVGASTASRARKYLGSALALAAEDLGIRPPVMPTRLKAAPRVRKTILTPEQIAKLLTTAEADPEKGIYVAFPFLAGTRPSEQLGLMWEDVDFEANVIRIRRMQEMDGRMCEVTKTDAGRRSIPIPDRLRAMLVAWKARCPRRDGEPLRVFPGLGTRQAWPLPRVGGGGTLLYSNYRSRIWAPLLKRAGVPYVTPHSARHSFISTLQAEGVEVGLVAKIAGHASPAVTLSHYTQAVRGGEVALAALDRAYAG</sequence>
<protein>
    <recommendedName>
        <fullName evidence="5">Tyr recombinase domain-containing protein</fullName>
    </recommendedName>
</protein>
<dbReference type="GO" id="GO:0003677">
    <property type="term" value="F:DNA binding"/>
    <property type="evidence" value="ECO:0007669"/>
    <property type="project" value="UniProtKB-KW"/>
</dbReference>
<dbReference type="EMBL" id="BSPK01000036">
    <property type="protein sequence ID" value="GLS64423.1"/>
    <property type="molecule type" value="Genomic_DNA"/>
</dbReference>
<reference evidence="7" key="4">
    <citation type="submission" date="2023-01" db="EMBL/GenBank/DDBJ databases">
        <title>Draft genome sequence of Methylobacterium oxalidis strain NBRC 107715.</title>
        <authorList>
            <person name="Sun Q."/>
            <person name="Mori K."/>
        </authorList>
    </citation>
    <scope>NUCLEOTIDE SEQUENCE</scope>
    <source>
        <strain evidence="7">NBRC 107715</strain>
    </source>
</reference>
<dbReference type="InterPro" id="IPR013762">
    <property type="entry name" value="Integrase-like_cat_sf"/>
</dbReference>
<dbReference type="Proteomes" id="UP000321960">
    <property type="component" value="Unassembled WGS sequence"/>
</dbReference>
<dbReference type="InterPro" id="IPR002104">
    <property type="entry name" value="Integrase_catalytic"/>
</dbReference>